<comment type="caution">
    <text evidence="2">The sequence shown here is derived from an EMBL/GenBank/DDBJ whole genome shotgun (WGS) entry which is preliminary data.</text>
</comment>
<accession>A0AAD4PKE6</accession>
<dbReference type="Gene3D" id="3.90.215.10">
    <property type="entry name" value="Gamma Fibrinogen, chain A, domain 1"/>
    <property type="match status" value="1"/>
</dbReference>
<dbReference type="PANTHER" id="PTHR19143:SF458">
    <property type="entry name" value="FIBRINOGEN C-TERMINAL DOMAIN-CONTAINING PROTEIN-RELATED"/>
    <property type="match status" value="1"/>
</dbReference>
<feature type="domain" description="Fibrinogen C-terminal" evidence="1">
    <location>
        <begin position="1"/>
        <end position="114"/>
    </location>
</feature>
<feature type="non-terminal residue" evidence="2">
    <location>
        <position position="1"/>
    </location>
</feature>
<dbReference type="InterPro" id="IPR036056">
    <property type="entry name" value="Fibrinogen-like_C"/>
</dbReference>
<dbReference type="PANTHER" id="PTHR19143">
    <property type="entry name" value="FIBRINOGEN/TENASCIN/ANGIOPOEITIN"/>
    <property type="match status" value="1"/>
</dbReference>
<evidence type="ECO:0000313" key="3">
    <source>
        <dbReference type="Proteomes" id="UP001200034"/>
    </source>
</evidence>
<keyword evidence="3" id="KW-1185">Reference proteome</keyword>
<dbReference type="Proteomes" id="UP001200034">
    <property type="component" value="Unassembled WGS sequence"/>
</dbReference>
<dbReference type="PROSITE" id="PS51406">
    <property type="entry name" value="FIBRINOGEN_C_2"/>
    <property type="match status" value="1"/>
</dbReference>
<sequence length="114" mass="12953">AGTGWLVIQRRVDAKINFFRNWSSYQQGFGELDGGFFIGLDILHALTTSQPHELYVFLQDFQGQTRNALYDAFAIGNESNLYGLNTLGNYSGSAGDALRYQQYMKFSTYDRDND</sequence>
<evidence type="ECO:0000259" key="1">
    <source>
        <dbReference type="PROSITE" id="PS51406"/>
    </source>
</evidence>
<dbReference type="SMART" id="SM00186">
    <property type="entry name" value="FBG"/>
    <property type="match status" value="1"/>
</dbReference>
<dbReference type="GO" id="GO:0005615">
    <property type="term" value="C:extracellular space"/>
    <property type="evidence" value="ECO:0007669"/>
    <property type="project" value="TreeGrafter"/>
</dbReference>
<name>A0AAD4PKE6_9MUSC</name>
<gene>
    <name evidence="2" type="ORF">KR093_002026</name>
</gene>
<dbReference type="InterPro" id="IPR050373">
    <property type="entry name" value="Fibrinogen_C-term_domain"/>
</dbReference>
<reference evidence="2" key="1">
    <citation type="journal article" date="2021" name="Mol. Ecol. Resour.">
        <title>Phylogenomic analyses of the genus Drosophila reveals genomic signals of climate adaptation.</title>
        <authorList>
            <person name="Li F."/>
            <person name="Rane R.V."/>
            <person name="Luria V."/>
            <person name="Xiong Z."/>
            <person name="Chen J."/>
            <person name="Li Z."/>
            <person name="Catullo R.A."/>
            <person name="Griffin P.C."/>
            <person name="Schiffer M."/>
            <person name="Pearce S."/>
            <person name="Lee S.F."/>
            <person name="McElroy K."/>
            <person name="Stocker A."/>
            <person name="Shirriffs J."/>
            <person name="Cockerell F."/>
            <person name="Coppin C."/>
            <person name="Sgro C.M."/>
            <person name="Karger A."/>
            <person name="Cain J.W."/>
            <person name="Weber J.A."/>
            <person name="Santpere G."/>
            <person name="Kirschner M.W."/>
            <person name="Hoffmann A.A."/>
            <person name="Oakeshott J.G."/>
            <person name="Zhang G."/>
        </authorList>
    </citation>
    <scope>NUCLEOTIDE SEQUENCE</scope>
    <source>
        <strain evidence="2">BGI-SZ-2011g</strain>
    </source>
</reference>
<dbReference type="EMBL" id="JAJJHW010002585">
    <property type="protein sequence ID" value="KAH8370056.1"/>
    <property type="molecule type" value="Genomic_DNA"/>
</dbReference>
<dbReference type="SUPFAM" id="SSF56496">
    <property type="entry name" value="Fibrinogen C-terminal domain-like"/>
    <property type="match status" value="1"/>
</dbReference>
<dbReference type="InterPro" id="IPR014716">
    <property type="entry name" value="Fibrinogen_a/b/g_C_1"/>
</dbReference>
<protein>
    <recommendedName>
        <fullName evidence="1">Fibrinogen C-terminal domain-containing protein</fullName>
    </recommendedName>
</protein>
<proteinExistence type="predicted"/>
<evidence type="ECO:0000313" key="2">
    <source>
        <dbReference type="EMBL" id="KAH8370056.1"/>
    </source>
</evidence>
<organism evidence="2 3">
    <name type="scientific">Drosophila rubida</name>
    <dbReference type="NCBI Taxonomy" id="30044"/>
    <lineage>
        <taxon>Eukaryota</taxon>
        <taxon>Metazoa</taxon>
        <taxon>Ecdysozoa</taxon>
        <taxon>Arthropoda</taxon>
        <taxon>Hexapoda</taxon>
        <taxon>Insecta</taxon>
        <taxon>Pterygota</taxon>
        <taxon>Neoptera</taxon>
        <taxon>Endopterygota</taxon>
        <taxon>Diptera</taxon>
        <taxon>Brachycera</taxon>
        <taxon>Muscomorpha</taxon>
        <taxon>Ephydroidea</taxon>
        <taxon>Drosophilidae</taxon>
        <taxon>Drosophila</taxon>
    </lineage>
</organism>
<dbReference type="InterPro" id="IPR002181">
    <property type="entry name" value="Fibrinogen_a/b/g_C_dom"/>
</dbReference>
<dbReference type="AlphaFoldDB" id="A0AAD4PKE6"/>
<dbReference type="Pfam" id="PF00147">
    <property type="entry name" value="Fibrinogen_C"/>
    <property type="match status" value="1"/>
</dbReference>
<feature type="non-terminal residue" evidence="2">
    <location>
        <position position="114"/>
    </location>
</feature>